<evidence type="ECO:0000313" key="3">
    <source>
        <dbReference type="Proteomes" id="UP001224775"/>
    </source>
</evidence>
<gene>
    <name evidence="2" type="ORF">QTG54_011324</name>
</gene>
<protein>
    <submittedName>
        <fullName evidence="2">Uncharacterized protein</fullName>
    </submittedName>
</protein>
<reference evidence="2" key="1">
    <citation type="submission" date="2023-06" db="EMBL/GenBank/DDBJ databases">
        <title>Survivors Of The Sea: Transcriptome response of Skeletonema marinoi to long-term dormancy.</title>
        <authorList>
            <person name="Pinder M.I.M."/>
            <person name="Kourtchenko O."/>
            <person name="Robertson E.K."/>
            <person name="Larsson T."/>
            <person name="Maumus F."/>
            <person name="Osuna-Cruz C.M."/>
            <person name="Vancaester E."/>
            <person name="Stenow R."/>
            <person name="Vandepoele K."/>
            <person name="Ploug H."/>
            <person name="Bruchert V."/>
            <person name="Godhe A."/>
            <person name="Topel M."/>
        </authorList>
    </citation>
    <scope>NUCLEOTIDE SEQUENCE</scope>
    <source>
        <strain evidence="2">R05AC</strain>
    </source>
</reference>
<evidence type="ECO:0000256" key="1">
    <source>
        <dbReference type="SAM" id="MobiDB-lite"/>
    </source>
</evidence>
<name>A0AAD9D9W3_9STRA</name>
<organism evidence="2 3">
    <name type="scientific">Skeletonema marinoi</name>
    <dbReference type="NCBI Taxonomy" id="267567"/>
    <lineage>
        <taxon>Eukaryota</taxon>
        <taxon>Sar</taxon>
        <taxon>Stramenopiles</taxon>
        <taxon>Ochrophyta</taxon>
        <taxon>Bacillariophyta</taxon>
        <taxon>Coscinodiscophyceae</taxon>
        <taxon>Thalassiosirophycidae</taxon>
        <taxon>Thalassiosirales</taxon>
        <taxon>Skeletonemataceae</taxon>
        <taxon>Skeletonema</taxon>
        <taxon>Skeletonema marinoi-dohrnii complex</taxon>
    </lineage>
</organism>
<keyword evidence="3" id="KW-1185">Reference proteome</keyword>
<dbReference type="Proteomes" id="UP001224775">
    <property type="component" value="Unassembled WGS sequence"/>
</dbReference>
<proteinExistence type="predicted"/>
<comment type="caution">
    <text evidence="2">The sequence shown here is derived from an EMBL/GenBank/DDBJ whole genome shotgun (WGS) entry which is preliminary data.</text>
</comment>
<dbReference type="AlphaFoldDB" id="A0AAD9D9W3"/>
<dbReference type="EMBL" id="JATAAI010000022">
    <property type="protein sequence ID" value="KAK1738030.1"/>
    <property type="molecule type" value="Genomic_DNA"/>
</dbReference>
<feature type="compositionally biased region" description="Basic and acidic residues" evidence="1">
    <location>
        <begin position="59"/>
        <end position="68"/>
    </location>
</feature>
<sequence>MFQPTNVNDIQAVYRHEDEEETNNPEPANAGVEIVPNFLTSADEDEEDPEAAQVGAGRGPDEPDEANRSGKKTLLACVGTIGAVAAIGTSISSSSRNWNKNINSSANLTNGGKSGKSSSSTKAGKGDGGCMSGNTGIVKVNEDKSTTIVPLLNAAPGDKVKGLDDKLQDATCVVQSIGYWGPGELYGNYTSNHFVYDSSRGGIVEHGEVGDYSSEDQYVLLSSCPLVLDESGGAFTPIDTFVWPMDLEVDASSVIPFADYLSVYNFVRNVVKAFPALFGVAGYVNFEAAFAVFTGNAWDLLMECLAEGGDSCPTCVDTMIDMANSFFTEPTKSQFLALFDPLVGLDAAVIQNALTSMMEQAEA</sequence>
<feature type="region of interest" description="Disordered" evidence="1">
    <location>
        <begin position="1"/>
        <end position="69"/>
    </location>
</feature>
<accession>A0AAD9D9W3</accession>
<evidence type="ECO:0000313" key="2">
    <source>
        <dbReference type="EMBL" id="KAK1738030.1"/>
    </source>
</evidence>
<feature type="region of interest" description="Disordered" evidence="1">
    <location>
        <begin position="105"/>
        <end position="133"/>
    </location>
</feature>